<protein>
    <recommendedName>
        <fullName evidence="3">Serine aminopeptidase S33 domain-containing protein</fullName>
    </recommendedName>
</protein>
<dbReference type="InterPro" id="IPR029058">
    <property type="entry name" value="AB_hydrolase_fold"/>
</dbReference>
<dbReference type="Proteomes" id="UP001558481">
    <property type="component" value="Unassembled WGS sequence"/>
</dbReference>
<gene>
    <name evidence="1" type="ORF">VVR66_04985</name>
</gene>
<dbReference type="Gene3D" id="3.40.50.1820">
    <property type="entry name" value="alpha/beta hydrolase"/>
    <property type="match status" value="2"/>
</dbReference>
<proteinExistence type="predicted"/>
<dbReference type="SUPFAM" id="SSF53474">
    <property type="entry name" value="alpha/beta-Hydrolases"/>
    <property type="match status" value="2"/>
</dbReference>
<organism evidence="1 2">
    <name type="scientific">Kocuria carniphila</name>
    <dbReference type="NCBI Taxonomy" id="262208"/>
    <lineage>
        <taxon>Bacteria</taxon>
        <taxon>Bacillati</taxon>
        <taxon>Actinomycetota</taxon>
        <taxon>Actinomycetes</taxon>
        <taxon>Micrococcales</taxon>
        <taxon>Micrococcaceae</taxon>
        <taxon>Kocuria</taxon>
    </lineage>
</organism>
<evidence type="ECO:0008006" key="3">
    <source>
        <dbReference type="Google" id="ProtNLM"/>
    </source>
</evidence>
<dbReference type="RefSeq" id="WP_238663286.1">
    <property type="nucleotide sequence ID" value="NZ_JALXKX010000006.1"/>
</dbReference>
<dbReference type="EMBL" id="JAYWLU010000004">
    <property type="protein sequence ID" value="MEX3594060.1"/>
    <property type="molecule type" value="Genomic_DNA"/>
</dbReference>
<sequence>MQQGNYAGIPGQAMWTRRGTDALQTWIHTPVDGQARGLVLLAPPVGREHIQAYRSNRQLAMLLASEGYCVARACYRGVGDSHALEPDQNVVEAWRQDLLDTAAHARQVCGTEELPVWAIGHRMGATLLAGIAEHFDHVIAWEPVAGSVFVKQWSRLRNATLPDIPVGDRVDLMGLCLGNEQAAQLSSLRDPRKLANLPEHVAIFREKDQPRAKVMYGVESLDTRVHYDILDQLIRMLPRPVLTPVGGDGRGPLRNEFTAPTGVECAEEIVRVEPKDYMGVLTGPVLTDKPGRPIASWTDKPVTFYAPGASEPRDGSALWSETARELAGHGVASLRADRDGAADRAELWADRDPNPYRHANAQAMREQAQWLNNHFNSTVVATVLCSGAWDTLCAAREPEGIPVEGMILLNQNEWRMKQEFFDELRKTYDADARLHAAALTSRQAKEELARPATPRRDAVKDKVAGAASAAQSVLGAVKEKGSYALRHYAPEPVWNLIARHPEASIADYILDRASRNARVVLLVGPQDEPRYRETLTPRAVARLTGRGRDIREEYLPNVDHSILSRTARDVVVTRVVELLSQWEGRSPANG</sequence>
<evidence type="ECO:0000313" key="2">
    <source>
        <dbReference type="Proteomes" id="UP001558481"/>
    </source>
</evidence>
<reference evidence="1 2" key="1">
    <citation type="journal article" date="2024" name="Fungal Genet. Biol.">
        <title>The porcine skin microbiome exhibits broad fungal antagonism.</title>
        <authorList>
            <person name="De La Cruz K.F."/>
            <person name="Townsend E.C."/>
            <person name="Alex Cheong J.Z."/>
            <person name="Salamzade R."/>
            <person name="Liu A."/>
            <person name="Sandstrom S."/>
            <person name="Davila E."/>
            <person name="Huang L."/>
            <person name="Xu K.H."/>
            <person name="Wu S.Y."/>
            <person name="Meudt J.J."/>
            <person name="Shanmuganayagam D."/>
            <person name="Gibson A.L.F."/>
            <person name="Kalan L.R."/>
        </authorList>
    </citation>
    <scope>NUCLEOTIDE SEQUENCE [LARGE SCALE GENOMIC DNA]</scope>
    <source>
        <strain evidence="1 2">LK2625</strain>
    </source>
</reference>
<accession>A0ABV3V2H0</accession>
<comment type="caution">
    <text evidence="1">The sequence shown here is derived from an EMBL/GenBank/DDBJ whole genome shotgun (WGS) entry which is preliminary data.</text>
</comment>
<evidence type="ECO:0000313" key="1">
    <source>
        <dbReference type="EMBL" id="MEX3594060.1"/>
    </source>
</evidence>
<name>A0ABV3V2H0_9MICC</name>
<keyword evidence="2" id="KW-1185">Reference proteome</keyword>